<name>M2YNM1_PSEFD</name>
<gene>
    <name evidence="2" type="ORF">MYCFIDRAFT_79594</name>
</gene>
<feature type="non-terminal residue" evidence="2">
    <location>
        <position position="1"/>
    </location>
</feature>
<keyword evidence="3" id="KW-1185">Reference proteome</keyword>
<feature type="region of interest" description="Disordered" evidence="1">
    <location>
        <begin position="1"/>
        <end position="100"/>
    </location>
</feature>
<proteinExistence type="predicted"/>
<evidence type="ECO:0000313" key="3">
    <source>
        <dbReference type="Proteomes" id="UP000016932"/>
    </source>
</evidence>
<dbReference type="VEuPathDB" id="FungiDB:MYCFIDRAFT_79594"/>
<dbReference type="HOGENOM" id="CLU_2312889_0_0_1"/>
<evidence type="ECO:0000313" key="2">
    <source>
        <dbReference type="EMBL" id="EME79305.1"/>
    </source>
</evidence>
<evidence type="ECO:0000256" key="1">
    <source>
        <dbReference type="SAM" id="MobiDB-lite"/>
    </source>
</evidence>
<dbReference type="RefSeq" id="XP_007930058.1">
    <property type="nucleotide sequence ID" value="XM_007931867.1"/>
</dbReference>
<protein>
    <submittedName>
        <fullName evidence="2">Uncharacterized protein</fullName>
    </submittedName>
</protein>
<dbReference type="KEGG" id="pfj:MYCFIDRAFT_79594"/>
<dbReference type="EMBL" id="KB446562">
    <property type="protein sequence ID" value="EME79305.1"/>
    <property type="molecule type" value="Genomic_DNA"/>
</dbReference>
<dbReference type="AlphaFoldDB" id="M2YNM1"/>
<organism evidence="2 3">
    <name type="scientific">Pseudocercospora fijiensis (strain CIRAD86)</name>
    <name type="common">Black leaf streak disease fungus</name>
    <name type="synonym">Mycosphaerella fijiensis</name>
    <dbReference type="NCBI Taxonomy" id="383855"/>
    <lineage>
        <taxon>Eukaryota</taxon>
        <taxon>Fungi</taxon>
        <taxon>Dikarya</taxon>
        <taxon>Ascomycota</taxon>
        <taxon>Pezizomycotina</taxon>
        <taxon>Dothideomycetes</taxon>
        <taxon>Dothideomycetidae</taxon>
        <taxon>Mycosphaerellales</taxon>
        <taxon>Mycosphaerellaceae</taxon>
        <taxon>Pseudocercospora</taxon>
    </lineage>
</organism>
<sequence length="100" mass="10536">AVAHALQPSSYSVVAKSSNAADTPALQHPTVLKPLPKATPQPPSQAQSPLQNPPVPLHYTSQSHSHSHLPHLSPPFPLHLTANPPSKPSPLFFTTGISHA</sequence>
<feature type="compositionally biased region" description="Polar residues" evidence="1">
    <location>
        <begin position="7"/>
        <end position="21"/>
    </location>
</feature>
<dbReference type="Proteomes" id="UP000016932">
    <property type="component" value="Unassembled WGS sequence"/>
</dbReference>
<dbReference type="GeneID" id="19341608"/>
<accession>M2YNM1</accession>
<reference evidence="2 3" key="1">
    <citation type="journal article" date="2012" name="PLoS Pathog.">
        <title>Diverse lifestyles and strategies of plant pathogenesis encoded in the genomes of eighteen Dothideomycetes fungi.</title>
        <authorList>
            <person name="Ohm R.A."/>
            <person name="Feau N."/>
            <person name="Henrissat B."/>
            <person name="Schoch C.L."/>
            <person name="Horwitz B.A."/>
            <person name="Barry K.W."/>
            <person name="Condon B.J."/>
            <person name="Copeland A.C."/>
            <person name="Dhillon B."/>
            <person name="Glaser F."/>
            <person name="Hesse C.N."/>
            <person name="Kosti I."/>
            <person name="LaButti K."/>
            <person name="Lindquist E.A."/>
            <person name="Lucas S."/>
            <person name="Salamov A.A."/>
            <person name="Bradshaw R.E."/>
            <person name="Ciuffetti L."/>
            <person name="Hamelin R.C."/>
            <person name="Kema G.H.J."/>
            <person name="Lawrence C."/>
            <person name="Scott J.A."/>
            <person name="Spatafora J.W."/>
            <person name="Turgeon B.G."/>
            <person name="de Wit P.J.G.M."/>
            <person name="Zhong S."/>
            <person name="Goodwin S.B."/>
            <person name="Grigoriev I.V."/>
        </authorList>
    </citation>
    <scope>NUCLEOTIDE SEQUENCE [LARGE SCALE GENOMIC DNA]</scope>
    <source>
        <strain evidence="2 3">CIRAD86</strain>
    </source>
</reference>